<gene>
    <name evidence="3" type="ORF">NDK43_20655</name>
</gene>
<accession>A0ABT0WFJ7</accession>
<name>A0ABT0WFJ7_9BACI</name>
<dbReference type="Gene3D" id="2.30.30.40">
    <property type="entry name" value="SH3 Domains"/>
    <property type="match status" value="1"/>
</dbReference>
<comment type="caution">
    <text evidence="3">The sequence shown here is derived from an EMBL/GenBank/DDBJ whole genome shotgun (WGS) entry which is preliminary data.</text>
</comment>
<dbReference type="Proteomes" id="UP001523262">
    <property type="component" value="Unassembled WGS sequence"/>
</dbReference>
<feature type="region of interest" description="Disordered" evidence="1">
    <location>
        <begin position="22"/>
        <end position="71"/>
    </location>
</feature>
<feature type="domain" description="MapZ extracellular C-terminal" evidence="2">
    <location>
        <begin position="261"/>
        <end position="332"/>
    </location>
</feature>
<evidence type="ECO:0000313" key="4">
    <source>
        <dbReference type="Proteomes" id="UP001523262"/>
    </source>
</evidence>
<keyword evidence="4" id="KW-1185">Reference proteome</keyword>
<dbReference type="InterPro" id="IPR040532">
    <property type="entry name" value="MapZ_C2"/>
</dbReference>
<dbReference type="Pfam" id="PF18708">
    <property type="entry name" value="MapZ_C2"/>
    <property type="match status" value="1"/>
</dbReference>
<evidence type="ECO:0000256" key="1">
    <source>
        <dbReference type="SAM" id="MobiDB-lite"/>
    </source>
</evidence>
<feature type="compositionally biased region" description="Low complexity" evidence="1">
    <location>
        <begin position="30"/>
        <end position="49"/>
    </location>
</feature>
<feature type="compositionally biased region" description="Polar residues" evidence="1">
    <location>
        <begin position="57"/>
        <end position="71"/>
    </location>
</feature>
<evidence type="ECO:0000259" key="2">
    <source>
        <dbReference type="Pfam" id="PF18708"/>
    </source>
</evidence>
<reference evidence="3 4" key="1">
    <citation type="submission" date="2022-06" db="EMBL/GenBank/DDBJ databases">
        <authorList>
            <person name="Jeon C.O."/>
        </authorList>
    </citation>
    <scope>NUCLEOTIDE SEQUENCE [LARGE SCALE GENOMIC DNA]</scope>
    <source>
        <strain evidence="3 4">KCTC 13943</strain>
    </source>
</reference>
<protein>
    <recommendedName>
        <fullName evidence="2">MapZ extracellular C-terminal domain-containing protein</fullName>
    </recommendedName>
</protein>
<dbReference type="PROSITE" id="PS51257">
    <property type="entry name" value="PROKAR_LIPOPROTEIN"/>
    <property type="match status" value="1"/>
</dbReference>
<proteinExistence type="predicted"/>
<sequence>MKKIIVVWVVLLGVVLSGCGKTPNESTKISTPSSEQKTKTTETSAQSSEQKTKPAVKTSQPKSSTSSEVSQASDNISGVWMAKGKQDGVSSTWYFNNGQLTVNYVYHFSYVIAKNKDPHGYTVVTIKNNEGKQQHALLLKRDGSDFEGITAEGEAYNKYLADGTVPKGQIIEFTFQKNASGSMDEDKAYAAQTLVVKSSPGTSYKTLGVIKPGQLVKVYGGVAVGWDQENWIGAMQFGWSKILFNNQYAYVITSQLKFTDPYNWAPGIKSNVINSVYANGYVSKSDKIKLVELSGSSKNGSPGFYTMYVQQNGKGNWIELVTINCKTGWYHG</sequence>
<organism evidence="3 4">
    <name type="scientific">Neobacillus pocheonensis</name>
    <dbReference type="NCBI Taxonomy" id="363869"/>
    <lineage>
        <taxon>Bacteria</taxon>
        <taxon>Bacillati</taxon>
        <taxon>Bacillota</taxon>
        <taxon>Bacilli</taxon>
        <taxon>Bacillales</taxon>
        <taxon>Bacillaceae</taxon>
        <taxon>Neobacillus</taxon>
    </lineage>
</organism>
<dbReference type="EMBL" id="JAMQCR010000002">
    <property type="protein sequence ID" value="MCM2534323.1"/>
    <property type="molecule type" value="Genomic_DNA"/>
</dbReference>
<evidence type="ECO:0000313" key="3">
    <source>
        <dbReference type="EMBL" id="MCM2534323.1"/>
    </source>
</evidence>